<name>A0A450YKI2_9GAMM</name>
<proteinExistence type="predicted"/>
<gene>
    <name evidence="2" type="ORF">BECKSD772E_GA0070983_101325</name>
    <name evidence="1" type="ORF">BECKSD772F_GA0070984_10086</name>
</gene>
<protein>
    <submittedName>
        <fullName evidence="2">Uncharacterized protein</fullName>
    </submittedName>
</protein>
<organism evidence="2">
    <name type="scientific">Candidatus Kentrum sp. SD</name>
    <dbReference type="NCBI Taxonomy" id="2126332"/>
    <lineage>
        <taxon>Bacteria</taxon>
        <taxon>Pseudomonadati</taxon>
        <taxon>Pseudomonadota</taxon>
        <taxon>Gammaproteobacteria</taxon>
        <taxon>Candidatus Kentrum</taxon>
    </lineage>
</organism>
<accession>A0A450YKI2</accession>
<dbReference type="EMBL" id="CAADFU010000013">
    <property type="protein sequence ID" value="VFK42043.1"/>
    <property type="molecule type" value="Genomic_DNA"/>
</dbReference>
<dbReference type="AlphaFoldDB" id="A0A450YKI2"/>
<dbReference type="EMBL" id="CAADFR010000008">
    <property type="protein sequence ID" value="VFK36967.1"/>
    <property type="molecule type" value="Genomic_DNA"/>
</dbReference>
<reference evidence="2" key="1">
    <citation type="submission" date="2019-02" db="EMBL/GenBank/DDBJ databases">
        <authorList>
            <person name="Gruber-Vodicka R. H."/>
            <person name="Seah K. B. B."/>
        </authorList>
    </citation>
    <scope>NUCLEOTIDE SEQUENCE</scope>
    <source>
        <strain evidence="2">BECK_S1320</strain>
        <strain evidence="1">BECK_S1321</strain>
    </source>
</reference>
<evidence type="ECO:0000313" key="2">
    <source>
        <dbReference type="EMBL" id="VFK42043.1"/>
    </source>
</evidence>
<evidence type="ECO:0000313" key="1">
    <source>
        <dbReference type="EMBL" id="VFK36967.1"/>
    </source>
</evidence>
<sequence>MKTQRLFINTGSISRAFSSFASRARYINRFVHARHDVESLQNINSTYCLFRDSLMSSAHIAADIPQGLFLDDWCAKTMRAKIEPMKKLLECCAIIGACRAIGFGP</sequence>